<keyword evidence="2" id="KW-1185">Reference proteome</keyword>
<dbReference type="EMBL" id="CABWIE010000004">
    <property type="protein sequence ID" value="VWL88272.1"/>
    <property type="molecule type" value="Genomic_DNA"/>
</dbReference>
<protein>
    <submittedName>
        <fullName evidence="1">Uncharacterized protein</fullName>
    </submittedName>
</protein>
<accession>A0A5K1ILA4</accession>
<evidence type="ECO:0000313" key="1">
    <source>
        <dbReference type="EMBL" id="VWL88272.1"/>
    </source>
</evidence>
<dbReference type="Proteomes" id="UP000361836">
    <property type="component" value="Unassembled WGS sequence"/>
</dbReference>
<evidence type="ECO:0000313" key="2">
    <source>
        <dbReference type="Proteomes" id="UP000361836"/>
    </source>
</evidence>
<organism evidence="1 2">
    <name type="scientific">Collinsella aerofaciens</name>
    <dbReference type="NCBI Taxonomy" id="74426"/>
    <lineage>
        <taxon>Bacteria</taxon>
        <taxon>Bacillati</taxon>
        <taxon>Actinomycetota</taxon>
        <taxon>Coriobacteriia</taxon>
        <taxon>Coriobacteriales</taxon>
        <taxon>Coriobacteriaceae</taxon>
        <taxon>Collinsella</taxon>
    </lineage>
</organism>
<reference evidence="1 2" key="1">
    <citation type="submission" date="2019-10" db="EMBL/GenBank/DDBJ databases">
        <authorList>
            <person name="Wolf R A."/>
        </authorList>
    </citation>
    <scope>NUCLEOTIDE SEQUENCE [LARGE SCALE GENOMIC DNA]</scope>
    <source>
        <strain evidence="1">Collinsella_aerofaciens_MC2</strain>
    </source>
</reference>
<dbReference type="RefSeq" id="WP_152075887.1">
    <property type="nucleotide sequence ID" value="NZ_CAAKNU010000056.1"/>
</dbReference>
<name>A0A5K1ILA4_9ACTN</name>
<sequence length="194" mass="22151">MDNQAIDILLSRFVLFSVEGTSEGTVIQVLYDNDLMIVPRERVVKDALIVDRPYTRKRKAAEIANDYFSMNYETAGAEGLAVARIVDSSAPKFEFPKRRQNGTKVLSFVTRPEIEMLAIHAEGAYRDWVNAKRRDRQLKPNEFCKQCLGLGKIKEKDFLEEYWGNGEKLVKAIKAHAETSKRKNGELLLVDLLK</sequence>
<gene>
    <name evidence="1" type="ORF">KCJAJFAP_01613</name>
</gene>
<proteinExistence type="predicted"/>
<dbReference type="AlphaFoldDB" id="A0A5K1ILA4"/>